<feature type="binding site" evidence="12">
    <location>
        <position position="113"/>
    </location>
    <ligand>
        <name>ATP</name>
        <dbReference type="ChEBI" id="CHEBI:30616"/>
    </ligand>
</feature>
<feature type="active site" description="Proton acceptor" evidence="11">
    <location>
        <position position="153"/>
    </location>
</feature>
<dbReference type="GO" id="GO:0004674">
    <property type="term" value="F:protein serine/threonine kinase activity"/>
    <property type="evidence" value="ECO:0007669"/>
    <property type="project" value="UniProtKB-UniRule"/>
</dbReference>
<dbReference type="PIRSF" id="PIRSF037993">
    <property type="entry name" value="STPK_Pim-1"/>
    <property type="match status" value="1"/>
</dbReference>
<evidence type="ECO:0000256" key="9">
    <source>
        <dbReference type="ARBA" id="ARBA00048679"/>
    </source>
</evidence>
<evidence type="ECO:0000256" key="2">
    <source>
        <dbReference type="ARBA" id="ARBA00022527"/>
    </source>
</evidence>
<evidence type="ECO:0000256" key="10">
    <source>
        <dbReference type="PIRNR" id="PIRNR037993"/>
    </source>
</evidence>
<comment type="catalytic activity">
    <reaction evidence="9 10">
        <text>L-seryl-[protein] + ATP = O-phospho-L-seryl-[protein] + ADP + H(+)</text>
        <dbReference type="Rhea" id="RHEA:17989"/>
        <dbReference type="Rhea" id="RHEA-COMP:9863"/>
        <dbReference type="Rhea" id="RHEA-COMP:11604"/>
        <dbReference type="ChEBI" id="CHEBI:15378"/>
        <dbReference type="ChEBI" id="CHEBI:29999"/>
        <dbReference type="ChEBI" id="CHEBI:30616"/>
        <dbReference type="ChEBI" id="CHEBI:83421"/>
        <dbReference type="ChEBI" id="CHEBI:456216"/>
        <dbReference type="EC" id="2.7.11.1"/>
    </reaction>
</comment>
<dbReference type="Gene3D" id="1.10.510.10">
    <property type="entry name" value="Transferase(Phosphotransferase) domain 1"/>
    <property type="match status" value="1"/>
</dbReference>
<evidence type="ECO:0000256" key="12">
    <source>
        <dbReference type="PIRSR" id="PIRSR037993-2"/>
    </source>
</evidence>
<dbReference type="SUPFAM" id="SSF56112">
    <property type="entry name" value="Protein kinase-like (PK-like)"/>
    <property type="match status" value="1"/>
</dbReference>
<comment type="similarity">
    <text evidence="1 10">Belongs to the protein kinase superfamily. CAMK Ser/Thr protein kinase family. PIM subfamily.</text>
</comment>
<feature type="binding site" evidence="12">
    <location>
        <begin position="31"/>
        <end position="39"/>
    </location>
    <ligand>
        <name>ATP</name>
        <dbReference type="ChEBI" id="CHEBI:30616"/>
    </ligand>
</feature>
<dbReference type="Pfam" id="PF00069">
    <property type="entry name" value="Pkinase"/>
    <property type="match status" value="1"/>
</dbReference>
<dbReference type="InterPro" id="IPR051138">
    <property type="entry name" value="PIM_Ser/Thr_kinase"/>
</dbReference>
<dbReference type="PROSITE" id="PS00107">
    <property type="entry name" value="PROTEIN_KINASE_ATP"/>
    <property type="match status" value="1"/>
</dbReference>
<name>A0A3B4CY49_PYGNA</name>
<dbReference type="PROSITE" id="PS00108">
    <property type="entry name" value="PROTEIN_KINASE_ST"/>
    <property type="match status" value="1"/>
</dbReference>
<evidence type="ECO:0000313" key="16">
    <source>
        <dbReference type="Proteomes" id="UP001501920"/>
    </source>
</evidence>
<dbReference type="STRING" id="42514.ENSPNAP00000015716"/>
<dbReference type="InterPro" id="IPR000719">
    <property type="entry name" value="Prot_kinase_dom"/>
</dbReference>
<keyword evidence="2 10" id="KW-0723">Serine/threonine-protein kinase</keyword>
<proteinExistence type="inferred from homology"/>
<keyword evidence="6 10" id="KW-0418">Kinase</keyword>
<feature type="binding site" evidence="12 13">
    <location>
        <position position="54"/>
    </location>
    <ligand>
        <name>ATP</name>
        <dbReference type="ChEBI" id="CHEBI:30616"/>
    </ligand>
</feature>
<dbReference type="PANTHER" id="PTHR22984">
    <property type="entry name" value="SERINE/THREONINE-PROTEIN KINASE PIM"/>
    <property type="match status" value="1"/>
</dbReference>
<keyword evidence="5 10" id="KW-0547">Nucleotide-binding</keyword>
<feature type="domain" description="Protein kinase" evidence="14">
    <location>
        <begin position="25"/>
        <end position="272"/>
    </location>
</feature>
<sequence length="297" mass="33908">NFFEKIVYIQNVTKYSTVKTFDSCYEVGDKLGEGCFGSVYEGRHVSDGLQVAIKFVSKWETGRCLYSVLPVEVTLLQIMSQPPICKNIVQLIEWFDELDRYILILERPHPCVDLESFMENLGNCLDEEMARAVMVQVVEAASQCSKRGVLHRDMKGENFLINTDTSEVKLIDFGCGDLIKTTEYDSYAGTLLYCPPEVFVSGKYHADPATVWSLGVLLFRMVCGYLPFAHHMQTMAGIFNVKDECCNLIGWCLERCPYQRPSLQQITEHEWFQSTNQTTATKKNSFQCDNTLLDKEQ</sequence>
<dbReference type="GO" id="GO:0005524">
    <property type="term" value="F:ATP binding"/>
    <property type="evidence" value="ECO:0007669"/>
    <property type="project" value="UniProtKB-UniRule"/>
</dbReference>
<dbReference type="InterPro" id="IPR011009">
    <property type="entry name" value="Kinase-like_dom_sf"/>
</dbReference>
<evidence type="ECO:0000256" key="6">
    <source>
        <dbReference type="ARBA" id="ARBA00022777"/>
    </source>
</evidence>
<dbReference type="GO" id="GO:0106310">
    <property type="term" value="F:protein serine kinase activity"/>
    <property type="evidence" value="ECO:0007669"/>
    <property type="project" value="UniProtKB-UniRule"/>
</dbReference>
<dbReference type="AlphaFoldDB" id="A0A3B4CY49"/>
<dbReference type="Gene3D" id="3.30.200.20">
    <property type="entry name" value="Phosphorylase Kinase, domain 1"/>
    <property type="match status" value="1"/>
</dbReference>
<comment type="function">
    <text evidence="10">Proto-oncogene with serine/threonine kinase activity involved in cell survival and cell proliferation.</text>
</comment>
<dbReference type="InterPro" id="IPR017348">
    <property type="entry name" value="PIM1/2/3"/>
</dbReference>
<accession>A0A3B4CY49</accession>
<evidence type="ECO:0000256" key="4">
    <source>
        <dbReference type="ARBA" id="ARBA00022679"/>
    </source>
</evidence>
<evidence type="ECO:0000259" key="14">
    <source>
        <dbReference type="PROSITE" id="PS50011"/>
    </source>
</evidence>
<evidence type="ECO:0000313" key="15">
    <source>
        <dbReference type="Ensembl" id="ENSPNAP00000015716.2"/>
    </source>
</evidence>
<dbReference type="EC" id="2.7.11.1" evidence="10"/>
<evidence type="ECO:0000256" key="5">
    <source>
        <dbReference type="ARBA" id="ARBA00022741"/>
    </source>
</evidence>
<dbReference type="InterPro" id="IPR008271">
    <property type="entry name" value="Ser/Thr_kinase_AS"/>
</dbReference>
<dbReference type="PROSITE" id="PS50011">
    <property type="entry name" value="PROTEIN_KINASE_DOM"/>
    <property type="match status" value="1"/>
</dbReference>
<dbReference type="SMART" id="SM00220">
    <property type="entry name" value="S_TKc"/>
    <property type="match status" value="1"/>
</dbReference>
<evidence type="ECO:0000256" key="1">
    <source>
        <dbReference type="ARBA" id="ARBA00005505"/>
    </source>
</evidence>
<dbReference type="FunFam" id="1.10.510.10:FF:000392">
    <property type="entry name" value="Pim proto-oncogene, serine/threonine kinase,-related 152"/>
    <property type="match status" value="1"/>
</dbReference>
<dbReference type="GO" id="GO:0007346">
    <property type="term" value="P:regulation of mitotic cell cycle"/>
    <property type="evidence" value="ECO:0007669"/>
    <property type="project" value="TreeGrafter"/>
</dbReference>
<reference evidence="15 16" key="1">
    <citation type="submission" date="2020-10" db="EMBL/GenBank/DDBJ databases">
        <title>Pygocentrus nattereri (red-bellied piranha) genome, fPygNat1, primary haplotype.</title>
        <authorList>
            <person name="Myers G."/>
            <person name="Meyer A."/>
            <person name="Karagic N."/>
            <person name="Pippel M."/>
            <person name="Winkler S."/>
            <person name="Tracey A."/>
            <person name="Wood J."/>
            <person name="Formenti G."/>
            <person name="Howe K."/>
            <person name="Fedrigo O."/>
            <person name="Jarvis E.D."/>
        </authorList>
    </citation>
    <scope>NUCLEOTIDE SEQUENCE [LARGE SCALE GENOMIC DNA]</scope>
</reference>
<evidence type="ECO:0000256" key="7">
    <source>
        <dbReference type="ARBA" id="ARBA00022840"/>
    </source>
</evidence>
<keyword evidence="4 10" id="KW-0808">Transferase</keyword>
<organism evidence="15 16">
    <name type="scientific">Pygocentrus nattereri</name>
    <name type="common">Red-bellied piranha</name>
    <dbReference type="NCBI Taxonomy" id="42514"/>
    <lineage>
        <taxon>Eukaryota</taxon>
        <taxon>Metazoa</taxon>
        <taxon>Chordata</taxon>
        <taxon>Craniata</taxon>
        <taxon>Vertebrata</taxon>
        <taxon>Euteleostomi</taxon>
        <taxon>Actinopterygii</taxon>
        <taxon>Neopterygii</taxon>
        <taxon>Teleostei</taxon>
        <taxon>Ostariophysi</taxon>
        <taxon>Characiformes</taxon>
        <taxon>Characoidei</taxon>
        <taxon>Pygocentrus</taxon>
    </lineage>
</organism>
<evidence type="ECO:0000256" key="13">
    <source>
        <dbReference type="PROSITE-ProRule" id="PRU10141"/>
    </source>
</evidence>
<dbReference type="Ensembl" id="ENSPNAT00000024006.2">
    <property type="protein sequence ID" value="ENSPNAP00000015716.2"/>
    <property type="gene ID" value="ENSPNAG00000019389.2"/>
</dbReference>
<keyword evidence="7 10" id="KW-0067">ATP-binding</keyword>
<reference evidence="15" key="3">
    <citation type="submission" date="2025-09" db="UniProtKB">
        <authorList>
            <consortium name="Ensembl"/>
        </authorList>
    </citation>
    <scope>IDENTIFICATION</scope>
</reference>
<dbReference type="GO" id="GO:0043066">
    <property type="term" value="P:negative regulation of apoptotic process"/>
    <property type="evidence" value="ECO:0007669"/>
    <property type="project" value="UniProtKB-UniRule"/>
</dbReference>
<dbReference type="PANTHER" id="PTHR22984:SF11">
    <property type="entry name" value="AURORA KINASE-RELATED"/>
    <property type="match status" value="1"/>
</dbReference>
<evidence type="ECO:0000256" key="8">
    <source>
        <dbReference type="ARBA" id="ARBA00047899"/>
    </source>
</evidence>
<evidence type="ECO:0000256" key="11">
    <source>
        <dbReference type="PIRSR" id="PIRSR037993-1"/>
    </source>
</evidence>
<dbReference type="Proteomes" id="UP001501920">
    <property type="component" value="Chromosome 28"/>
</dbReference>
<comment type="catalytic activity">
    <reaction evidence="8 10">
        <text>L-threonyl-[protein] + ATP = O-phospho-L-threonyl-[protein] + ADP + H(+)</text>
        <dbReference type="Rhea" id="RHEA:46608"/>
        <dbReference type="Rhea" id="RHEA-COMP:11060"/>
        <dbReference type="Rhea" id="RHEA-COMP:11605"/>
        <dbReference type="ChEBI" id="CHEBI:15378"/>
        <dbReference type="ChEBI" id="CHEBI:30013"/>
        <dbReference type="ChEBI" id="CHEBI:30616"/>
        <dbReference type="ChEBI" id="CHEBI:61977"/>
        <dbReference type="ChEBI" id="CHEBI:456216"/>
        <dbReference type="EC" id="2.7.11.1"/>
    </reaction>
</comment>
<reference evidence="15" key="2">
    <citation type="submission" date="2025-08" db="UniProtKB">
        <authorList>
            <consortium name="Ensembl"/>
        </authorList>
    </citation>
    <scope>IDENTIFICATION</scope>
</reference>
<dbReference type="GeneTree" id="ENSGT00950000182996"/>
<feature type="binding site" evidence="12">
    <location>
        <position position="106"/>
    </location>
    <ligand>
        <name>ATP</name>
        <dbReference type="ChEBI" id="CHEBI:30616"/>
    </ligand>
</feature>
<keyword evidence="3" id="KW-0597">Phosphoprotein</keyword>
<evidence type="ECO:0000256" key="3">
    <source>
        <dbReference type="ARBA" id="ARBA00022553"/>
    </source>
</evidence>
<protein>
    <recommendedName>
        <fullName evidence="10">Serine/threonine-protein kinase</fullName>
        <ecNumber evidence="10">2.7.11.1</ecNumber>
    </recommendedName>
</protein>
<dbReference type="InterPro" id="IPR017441">
    <property type="entry name" value="Protein_kinase_ATP_BS"/>
</dbReference>
<dbReference type="GO" id="GO:0005737">
    <property type="term" value="C:cytoplasm"/>
    <property type="evidence" value="ECO:0007669"/>
    <property type="project" value="UniProtKB-UniRule"/>
</dbReference>
<keyword evidence="16" id="KW-1185">Reference proteome</keyword>